<feature type="domain" description="DALR anticodon binding" evidence="12">
    <location>
        <begin position="451"/>
        <end position="566"/>
    </location>
</feature>
<evidence type="ECO:0000313" key="14">
    <source>
        <dbReference type="EMBL" id="SHJ15011.1"/>
    </source>
</evidence>
<sequence>MIDYKVKAAELFGQQVEGVSIDELIEMVEIPPNSEMGDYAIPCFKFAKILRKAPNMISEDISNKIATGDYFEKAVNTGPYVNFFVNKKFFAESLLKEVFDKKEKYGSKDIGQGRKVVVEFSSPNIAKPFHIGHIRTTVIGNSINKIYRFMGFDVVAINHLGDYGTQFGMLISAYKKWGDKEAIEANPIPELLKLYIKFNAEAEENEEYKDEARYWFKELENGNQEALELWQWIKDVSLTEFNRVYKMLNIEFDSYAGESFYSDKMPRVIKELEEKNLLVESQGAQIVDLDEFNMPSPLIKKSDGSTLYITRDIAASIYRKETYDFYKNIYVVGSQQNLHFQQWIKIVELMGYDWAKDCVHVPFGMVSLEEGTLSTRKGRVVFLEDVLNKAVEKTLEIINDRNPNLEDKEEVAKKVGIGAVLFQELYNNRIKDYTFSWEKTLSFEGETGPYVQYTYARTCSILRKYQEELDTDIDYSLVTGDKEFEIMKTLEGFSDIVESSMNKEEPFYITRFIVDLAQKFNRFYHNSQILTEDKELTKSRILLTYAVNTAIRNGLQLLGIETPERM</sequence>
<evidence type="ECO:0000256" key="2">
    <source>
        <dbReference type="ARBA" id="ARBA00005594"/>
    </source>
</evidence>
<comment type="subcellular location">
    <subcellularLocation>
        <location evidence="1 10">Cytoplasm</location>
    </subcellularLocation>
</comment>
<dbReference type="CDD" id="cd07956">
    <property type="entry name" value="Anticodon_Ia_Arg"/>
    <property type="match status" value="1"/>
</dbReference>
<comment type="similarity">
    <text evidence="2 10 11">Belongs to the class-I aminoacyl-tRNA synthetase family.</text>
</comment>
<dbReference type="AlphaFoldDB" id="A0A1M6GYI7"/>
<dbReference type="SUPFAM" id="SSF52374">
    <property type="entry name" value="Nucleotidylyl transferase"/>
    <property type="match status" value="1"/>
</dbReference>
<dbReference type="RefSeq" id="WP_073049299.1">
    <property type="nucleotide sequence ID" value="NZ_FQZL01000012.1"/>
</dbReference>
<keyword evidence="8 10" id="KW-0030">Aminoacyl-tRNA synthetase</keyword>
<dbReference type="GO" id="GO:0005737">
    <property type="term" value="C:cytoplasm"/>
    <property type="evidence" value="ECO:0007669"/>
    <property type="project" value="UniProtKB-SubCell"/>
</dbReference>
<dbReference type="GO" id="GO:0004814">
    <property type="term" value="F:arginine-tRNA ligase activity"/>
    <property type="evidence" value="ECO:0007669"/>
    <property type="project" value="UniProtKB-UniRule"/>
</dbReference>
<dbReference type="InterPro" id="IPR009080">
    <property type="entry name" value="tRNAsynth_Ia_anticodon-bd"/>
</dbReference>
<dbReference type="InterPro" id="IPR005148">
    <property type="entry name" value="Arg-tRNA-synth_N"/>
</dbReference>
<dbReference type="Proteomes" id="UP000184052">
    <property type="component" value="Unassembled WGS sequence"/>
</dbReference>
<reference evidence="14 15" key="1">
    <citation type="submission" date="2016-11" db="EMBL/GenBank/DDBJ databases">
        <authorList>
            <person name="Jaros S."/>
            <person name="Januszkiewicz K."/>
            <person name="Wedrychowicz H."/>
        </authorList>
    </citation>
    <scope>NUCLEOTIDE SEQUENCE [LARGE SCALE GENOMIC DNA]</scope>
    <source>
        <strain evidence="14 15">DSM 17477</strain>
    </source>
</reference>
<dbReference type="OrthoDB" id="9805987at2"/>
<comment type="subunit">
    <text evidence="10">Monomer.</text>
</comment>
<evidence type="ECO:0000256" key="1">
    <source>
        <dbReference type="ARBA" id="ARBA00004496"/>
    </source>
</evidence>
<evidence type="ECO:0000313" key="15">
    <source>
        <dbReference type="Proteomes" id="UP000184052"/>
    </source>
</evidence>
<dbReference type="InterPro" id="IPR035684">
    <property type="entry name" value="ArgRS_core"/>
</dbReference>
<keyword evidence="15" id="KW-1185">Reference proteome</keyword>
<dbReference type="FunFam" id="1.10.730.10:FF:000008">
    <property type="entry name" value="Arginine--tRNA ligase"/>
    <property type="match status" value="1"/>
</dbReference>
<organism evidence="14 15">
    <name type="scientific">Dethiosulfatibacter aminovorans DSM 17477</name>
    <dbReference type="NCBI Taxonomy" id="1121476"/>
    <lineage>
        <taxon>Bacteria</taxon>
        <taxon>Bacillati</taxon>
        <taxon>Bacillota</taxon>
        <taxon>Tissierellia</taxon>
        <taxon>Dethiosulfatibacter</taxon>
    </lineage>
</organism>
<evidence type="ECO:0000256" key="7">
    <source>
        <dbReference type="ARBA" id="ARBA00022917"/>
    </source>
</evidence>
<dbReference type="InterPro" id="IPR036695">
    <property type="entry name" value="Arg-tRNA-synth_N_sf"/>
</dbReference>
<dbReference type="SMART" id="SM01016">
    <property type="entry name" value="Arg_tRNA_synt_N"/>
    <property type="match status" value="1"/>
</dbReference>
<dbReference type="NCBIfam" id="TIGR00456">
    <property type="entry name" value="argS"/>
    <property type="match status" value="1"/>
</dbReference>
<evidence type="ECO:0000256" key="11">
    <source>
        <dbReference type="RuleBase" id="RU363038"/>
    </source>
</evidence>
<evidence type="ECO:0000256" key="8">
    <source>
        <dbReference type="ARBA" id="ARBA00023146"/>
    </source>
</evidence>
<dbReference type="GO" id="GO:0005524">
    <property type="term" value="F:ATP binding"/>
    <property type="evidence" value="ECO:0007669"/>
    <property type="project" value="UniProtKB-UniRule"/>
</dbReference>
<dbReference type="PANTHER" id="PTHR11956">
    <property type="entry name" value="ARGINYL-TRNA SYNTHETASE"/>
    <property type="match status" value="1"/>
</dbReference>
<dbReference type="PRINTS" id="PR01038">
    <property type="entry name" value="TRNASYNTHARG"/>
</dbReference>
<evidence type="ECO:0000256" key="9">
    <source>
        <dbReference type="ARBA" id="ARBA00049339"/>
    </source>
</evidence>
<keyword evidence="3 10" id="KW-0963">Cytoplasm</keyword>
<dbReference type="PROSITE" id="PS00178">
    <property type="entry name" value="AA_TRNA_LIGASE_I"/>
    <property type="match status" value="1"/>
</dbReference>
<evidence type="ECO:0000256" key="4">
    <source>
        <dbReference type="ARBA" id="ARBA00022598"/>
    </source>
</evidence>
<evidence type="ECO:0000256" key="10">
    <source>
        <dbReference type="HAMAP-Rule" id="MF_00123"/>
    </source>
</evidence>
<dbReference type="GO" id="GO:0006420">
    <property type="term" value="P:arginyl-tRNA aminoacylation"/>
    <property type="evidence" value="ECO:0007669"/>
    <property type="project" value="UniProtKB-UniRule"/>
</dbReference>
<keyword evidence="7 10" id="KW-0648">Protein biosynthesis</keyword>
<dbReference type="SMART" id="SM00836">
    <property type="entry name" value="DALR_1"/>
    <property type="match status" value="1"/>
</dbReference>
<dbReference type="Gene3D" id="3.30.1360.70">
    <property type="entry name" value="Arginyl tRNA synthetase N-terminal domain"/>
    <property type="match status" value="1"/>
</dbReference>
<name>A0A1M6GYI7_9FIRM</name>
<dbReference type="InterPro" id="IPR014729">
    <property type="entry name" value="Rossmann-like_a/b/a_fold"/>
</dbReference>
<dbReference type="EMBL" id="FQZL01000012">
    <property type="protein sequence ID" value="SHJ15011.1"/>
    <property type="molecule type" value="Genomic_DNA"/>
</dbReference>
<dbReference type="Pfam" id="PF00750">
    <property type="entry name" value="tRNA-synt_1d"/>
    <property type="match status" value="1"/>
</dbReference>
<feature type="domain" description="Arginyl tRNA synthetase N-terminal" evidence="13">
    <location>
        <begin position="6"/>
        <end position="85"/>
    </location>
</feature>
<keyword evidence="6 10" id="KW-0067">ATP-binding</keyword>
<protein>
    <recommendedName>
        <fullName evidence="10">Arginine--tRNA ligase</fullName>
        <ecNumber evidence="10">6.1.1.19</ecNumber>
    </recommendedName>
    <alternativeName>
        <fullName evidence="10">Arginyl-tRNA synthetase</fullName>
        <shortName evidence="10">ArgRS</shortName>
    </alternativeName>
</protein>
<dbReference type="SUPFAM" id="SSF47323">
    <property type="entry name" value="Anticodon-binding domain of a subclass of class I aminoacyl-tRNA synthetases"/>
    <property type="match status" value="1"/>
</dbReference>
<proteinExistence type="inferred from homology"/>
<dbReference type="InterPro" id="IPR001278">
    <property type="entry name" value="Arg-tRNA-ligase"/>
</dbReference>
<gene>
    <name evidence="10" type="primary">argS</name>
    <name evidence="14" type="ORF">SAMN02745751_01847</name>
</gene>
<evidence type="ECO:0000256" key="3">
    <source>
        <dbReference type="ARBA" id="ARBA00022490"/>
    </source>
</evidence>
<comment type="catalytic activity">
    <reaction evidence="9 10">
        <text>tRNA(Arg) + L-arginine + ATP = L-arginyl-tRNA(Arg) + AMP + diphosphate</text>
        <dbReference type="Rhea" id="RHEA:20301"/>
        <dbReference type="Rhea" id="RHEA-COMP:9658"/>
        <dbReference type="Rhea" id="RHEA-COMP:9673"/>
        <dbReference type="ChEBI" id="CHEBI:30616"/>
        <dbReference type="ChEBI" id="CHEBI:32682"/>
        <dbReference type="ChEBI" id="CHEBI:33019"/>
        <dbReference type="ChEBI" id="CHEBI:78442"/>
        <dbReference type="ChEBI" id="CHEBI:78513"/>
        <dbReference type="ChEBI" id="CHEBI:456215"/>
        <dbReference type="EC" id="6.1.1.19"/>
    </reaction>
</comment>
<feature type="short sequence motif" description="'HIGH' region" evidence="10">
    <location>
        <begin position="123"/>
        <end position="133"/>
    </location>
</feature>
<dbReference type="CDD" id="cd00671">
    <property type="entry name" value="ArgRS_core"/>
    <property type="match status" value="1"/>
</dbReference>
<dbReference type="Gene3D" id="3.40.50.620">
    <property type="entry name" value="HUPs"/>
    <property type="match status" value="1"/>
</dbReference>
<dbReference type="Gene3D" id="1.10.730.10">
    <property type="entry name" value="Isoleucyl-tRNA Synthetase, Domain 1"/>
    <property type="match status" value="1"/>
</dbReference>
<dbReference type="HAMAP" id="MF_00123">
    <property type="entry name" value="Arg_tRNA_synth"/>
    <property type="match status" value="1"/>
</dbReference>
<dbReference type="STRING" id="1121476.SAMN02745751_01847"/>
<dbReference type="InterPro" id="IPR001412">
    <property type="entry name" value="aa-tRNA-synth_I_CS"/>
</dbReference>
<dbReference type="FunFam" id="3.40.50.620:FF:000116">
    <property type="entry name" value="Arginine--tRNA ligase"/>
    <property type="match status" value="1"/>
</dbReference>
<keyword evidence="4 10" id="KW-0436">Ligase</keyword>
<evidence type="ECO:0000259" key="13">
    <source>
        <dbReference type="SMART" id="SM01016"/>
    </source>
</evidence>
<dbReference type="PANTHER" id="PTHR11956:SF5">
    <property type="entry name" value="ARGININE--TRNA LIGASE, CYTOPLASMIC"/>
    <property type="match status" value="1"/>
</dbReference>
<evidence type="ECO:0000256" key="6">
    <source>
        <dbReference type="ARBA" id="ARBA00022840"/>
    </source>
</evidence>
<keyword evidence="5 10" id="KW-0547">Nucleotide-binding</keyword>
<evidence type="ECO:0000259" key="12">
    <source>
        <dbReference type="SMART" id="SM00836"/>
    </source>
</evidence>
<dbReference type="EC" id="6.1.1.19" evidence="10"/>
<dbReference type="Pfam" id="PF03485">
    <property type="entry name" value="Arg_tRNA_synt_N"/>
    <property type="match status" value="1"/>
</dbReference>
<evidence type="ECO:0000256" key="5">
    <source>
        <dbReference type="ARBA" id="ARBA00022741"/>
    </source>
</evidence>
<dbReference type="Pfam" id="PF05746">
    <property type="entry name" value="DALR_1"/>
    <property type="match status" value="1"/>
</dbReference>
<accession>A0A1M6GYI7</accession>
<dbReference type="SUPFAM" id="SSF55190">
    <property type="entry name" value="Arginyl-tRNA synthetase (ArgRS), N-terminal 'additional' domain"/>
    <property type="match status" value="1"/>
</dbReference>
<dbReference type="InterPro" id="IPR008909">
    <property type="entry name" value="DALR_anticod-bd"/>
</dbReference>